<dbReference type="PANTHER" id="PTHR10672:SF6">
    <property type="entry name" value="BETA-ADDUCIN"/>
    <property type="match status" value="1"/>
</dbReference>
<dbReference type="GO" id="GO:0014069">
    <property type="term" value="C:postsynaptic density"/>
    <property type="evidence" value="ECO:0007669"/>
    <property type="project" value="TreeGrafter"/>
</dbReference>
<dbReference type="EMBL" id="KB030567">
    <property type="protein sequence ID" value="ELK14617.1"/>
    <property type="molecule type" value="Genomic_DNA"/>
</dbReference>
<dbReference type="AlphaFoldDB" id="L5KT68"/>
<dbReference type="InParanoid" id="L5KT68"/>
<name>L5KT68_PTEAL</name>
<dbReference type="GO" id="GO:0051015">
    <property type="term" value="F:actin filament binding"/>
    <property type="evidence" value="ECO:0007669"/>
    <property type="project" value="TreeGrafter"/>
</dbReference>
<reference evidence="5" key="1">
    <citation type="journal article" date="2013" name="Science">
        <title>Comparative analysis of bat genomes provides insight into the evolution of flight and immunity.</title>
        <authorList>
            <person name="Zhang G."/>
            <person name="Cowled C."/>
            <person name="Shi Z."/>
            <person name="Huang Z."/>
            <person name="Bishop-Lilly K.A."/>
            <person name="Fang X."/>
            <person name="Wynne J.W."/>
            <person name="Xiong Z."/>
            <person name="Baker M.L."/>
            <person name="Zhao W."/>
            <person name="Tachedjian M."/>
            <person name="Zhu Y."/>
            <person name="Zhou P."/>
            <person name="Jiang X."/>
            <person name="Ng J."/>
            <person name="Yang L."/>
            <person name="Wu L."/>
            <person name="Xiao J."/>
            <person name="Feng Y."/>
            <person name="Chen Y."/>
            <person name="Sun X."/>
            <person name="Zhang Y."/>
            <person name="Marsh G.A."/>
            <person name="Crameri G."/>
            <person name="Broder C.C."/>
            <person name="Frey K.G."/>
            <person name="Wang L.F."/>
            <person name="Wang J."/>
        </authorList>
    </citation>
    <scope>NUCLEOTIDE SEQUENCE [LARGE SCALE GENOMIC DNA]</scope>
</reference>
<comment type="similarity">
    <text evidence="2">Belongs to the aldolase class II family. Adducin subfamily.</text>
</comment>
<sequence length="223" mass="24049">MKKGNNSSNIWALRQIADFMASTSHAVFPTSSMSTWGAGELPKAEGGGKWGVKERKEQQEAAWLPGYRVSAAVALADLGELSSSQRDFSMMTPINDLHTADSLNLAKGERLMRCKISSVYRLLDLYGWAQLSDTYVTMRVSKEQDHFLISPKGVSCSEVTASSLIKVNILGEVVEKGSSCFPVDTTGFCLHSAVYAARPDVRCVIHLHTPATAAVSVSSSASS</sequence>
<evidence type="ECO:0000313" key="4">
    <source>
        <dbReference type="EMBL" id="ELK14617.1"/>
    </source>
</evidence>
<dbReference type="GO" id="GO:0051016">
    <property type="term" value="P:barbed-end actin filament capping"/>
    <property type="evidence" value="ECO:0007669"/>
    <property type="project" value="TreeGrafter"/>
</dbReference>
<dbReference type="SUPFAM" id="SSF53639">
    <property type="entry name" value="AraD/HMP-PK domain-like"/>
    <property type="match status" value="1"/>
</dbReference>
<dbReference type="SMART" id="SM01007">
    <property type="entry name" value="Aldolase_II"/>
    <property type="match status" value="1"/>
</dbReference>
<dbReference type="InterPro" id="IPR001303">
    <property type="entry name" value="Aldolase_II/adducin_N"/>
</dbReference>
<feature type="domain" description="Class II aldolase/adducin N-terminal" evidence="3">
    <location>
        <begin position="114"/>
        <end position="223"/>
    </location>
</feature>
<organism evidence="4 5">
    <name type="scientific">Pteropus alecto</name>
    <name type="common">Black flying fox</name>
    <dbReference type="NCBI Taxonomy" id="9402"/>
    <lineage>
        <taxon>Eukaryota</taxon>
        <taxon>Metazoa</taxon>
        <taxon>Chordata</taxon>
        <taxon>Craniata</taxon>
        <taxon>Vertebrata</taxon>
        <taxon>Euteleostomi</taxon>
        <taxon>Mammalia</taxon>
        <taxon>Eutheria</taxon>
        <taxon>Laurasiatheria</taxon>
        <taxon>Chiroptera</taxon>
        <taxon>Yinpterochiroptera</taxon>
        <taxon>Pteropodoidea</taxon>
        <taxon>Pteropodidae</taxon>
        <taxon>Pteropodinae</taxon>
        <taxon>Pteropus</taxon>
    </lineage>
</organism>
<protein>
    <submittedName>
        <fullName evidence="4">Beta-adducin</fullName>
    </submittedName>
</protein>
<dbReference type="STRING" id="9402.L5KT68"/>
<evidence type="ECO:0000259" key="3">
    <source>
        <dbReference type="SMART" id="SM01007"/>
    </source>
</evidence>
<accession>L5KT68</accession>
<dbReference type="Proteomes" id="UP000010552">
    <property type="component" value="Unassembled WGS sequence"/>
</dbReference>
<dbReference type="GO" id="GO:0005886">
    <property type="term" value="C:plasma membrane"/>
    <property type="evidence" value="ECO:0007669"/>
    <property type="project" value="UniProtKB-SubCell"/>
</dbReference>
<dbReference type="InterPro" id="IPR036409">
    <property type="entry name" value="Aldolase_II/adducin_N_sf"/>
</dbReference>
<dbReference type="GO" id="GO:0005856">
    <property type="term" value="C:cytoskeleton"/>
    <property type="evidence" value="ECO:0007669"/>
    <property type="project" value="TreeGrafter"/>
</dbReference>
<dbReference type="Pfam" id="PF00596">
    <property type="entry name" value="Aldolase_II"/>
    <property type="match status" value="1"/>
</dbReference>
<evidence type="ECO:0000313" key="5">
    <source>
        <dbReference type="Proteomes" id="UP000010552"/>
    </source>
</evidence>
<comment type="subcellular location">
    <subcellularLocation>
        <location evidence="1">Cell membrane</location>
        <topology evidence="1">Peripheral membrane protein</topology>
        <orientation evidence="1">Cytoplasmic side</orientation>
    </subcellularLocation>
</comment>
<dbReference type="Gene3D" id="3.40.225.10">
    <property type="entry name" value="Class II aldolase/adducin N-terminal domain"/>
    <property type="match status" value="1"/>
</dbReference>
<gene>
    <name evidence="4" type="ORF">PAL_GLEAN10021145</name>
</gene>
<proteinExistence type="inferred from homology"/>
<evidence type="ECO:0000256" key="1">
    <source>
        <dbReference type="ARBA" id="ARBA00004413"/>
    </source>
</evidence>
<evidence type="ECO:0000256" key="2">
    <source>
        <dbReference type="ARBA" id="ARBA00006274"/>
    </source>
</evidence>
<keyword evidence="5" id="KW-1185">Reference proteome</keyword>
<dbReference type="PANTHER" id="PTHR10672">
    <property type="entry name" value="ADDUCIN"/>
    <property type="match status" value="1"/>
</dbReference>
<dbReference type="InterPro" id="IPR051017">
    <property type="entry name" value="Aldolase-II_Adducin_sf"/>
</dbReference>